<comment type="caution">
    <text evidence="1">The sequence shown here is derived from an EMBL/GenBank/DDBJ whole genome shotgun (WGS) entry which is preliminary data.</text>
</comment>
<dbReference type="SUPFAM" id="SSF82784">
    <property type="entry name" value="OsmC-like"/>
    <property type="match status" value="1"/>
</dbReference>
<dbReference type="PANTHER" id="PTHR39624:SF2">
    <property type="entry name" value="OSMC-LIKE PROTEIN"/>
    <property type="match status" value="1"/>
</dbReference>
<gene>
    <name evidence="1" type="ORF">HNQ61_002408</name>
</gene>
<protein>
    <submittedName>
        <fullName evidence="1">Putative OsmC-like protein</fullName>
    </submittedName>
</protein>
<dbReference type="Pfam" id="PF02566">
    <property type="entry name" value="OsmC"/>
    <property type="match status" value="1"/>
</dbReference>
<dbReference type="InterPro" id="IPR015946">
    <property type="entry name" value="KH_dom-like_a/b"/>
</dbReference>
<dbReference type="EMBL" id="JACHIA010000006">
    <property type="protein sequence ID" value="MBB6070786.1"/>
    <property type="molecule type" value="Genomic_DNA"/>
</dbReference>
<evidence type="ECO:0000313" key="2">
    <source>
        <dbReference type="Proteomes" id="UP000582837"/>
    </source>
</evidence>
<dbReference type="InterPro" id="IPR036102">
    <property type="entry name" value="OsmC/Ohrsf"/>
</dbReference>
<dbReference type="Proteomes" id="UP000582837">
    <property type="component" value="Unassembled WGS sequence"/>
</dbReference>
<sequence>MAVEMTGRYTGNLGVQLQHGPSGAEIRTAAPVDNAGDGSSFSPTDLLAASLGACMLTVMAIYAERNGMSMEGSRFSLEKHMRADPRRVDSIPVTLHLPAALTDEQRERLERVALTCPVHRSLLPEISKDVTFVYE</sequence>
<dbReference type="InterPro" id="IPR003718">
    <property type="entry name" value="OsmC/Ohr_fam"/>
</dbReference>
<dbReference type="Gene3D" id="3.30.300.20">
    <property type="match status" value="1"/>
</dbReference>
<proteinExistence type="predicted"/>
<organism evidence="1 2">
    <name type="scientific">Longimicrobium terrae</name>
    <dbReference type="NCBI Taxonomy" id="1639882"/>
    <lineage>
        <taxon>Bacteria</taxon>
        <taxon>Pseudomonadati</taxon>
        <taxon>Gemmatimonadota</taxon>
        <taxon>Longimicrobiia</taxon>
        <taxon>Longimicrobiales</taxon>
        <taxon>Longimicrobiaceae</taxon>
        <taxon>Longimicrobium</taxon>
    </lineage>
</organism>
<evidence type="ECO:0000313" key="1">
    <source>
        <dbReference type="EMBL" id="MBB6070786.1"/>
    </source>
</evidence>
<keyword evidence="2" id="KW-1185">Reference proteome</keyword>
<dbReference type="PANTHER" id="PTHR39624">
    <property type="entry name" value="PROTEIN INVOLVED IN RIMO-MEDIATED BETA-METHYLTHIOLATION OF RIBOSOMAL PROTEIN S12 YCAO"/>
    <property type="match status" value="1"/>
</dbReference>
<reference evidence="1 2" key="1">
    <citation type="submission" date="2020-08" db="EMBL/GenBank/DDBJ databases">
        <title>Genomic Encyclopedia of Type Strains, Phase IV (KMG-IV): sequencing the most valuable type-strain genomes for metagenomic binning, comparative biology and taxonomic classification.</title>
        <authorList>
            <person name="Goeker M."/>
        </authorList>
    </citation>
    <scope>NUCLEOTIDE SEQUENCE [LARGE SCALE GENOMIC DNA]</scope>
    <source>
        <strain evidence="1 2">DSM 29007</strain>
    </source>
</reference>
<name>A0A841GYH0_9BACT</name>
<dbReference type="RefSeq" id="WP_170033089.1">
    <property type="nucleotide sequence ID" value="NZ_JABDTL010000001.1"/>
</dbReference>
<accession>A0A841GYH0</accession>
<dbReference type="AlphaFoldDB" id="A0A841GYH0"/>